<keyword evidence="1" id="KW-1133">Transmembrane helix</keyword>
<feature type="transmembrane region" description="Helical" evidence="1">
    <location>
        <begin position="545"/>
        <end position="566"/>
    </location>
</feature>
<evidence type="ECO:0000256" key="1">
    <source>
        <dbReference type="SAM" id="Phobius"/>
    </source>
</evidence>
<reference evidence="2 3" key="1">
    <citation type="submission" date="2018-10" db="EMBL/GenBank/DDBJ databases">
        <title>A high-quality apple genome assembly.</title>
        <authorList>
            <person name="Hu J."/>
        </authorList>
    </citation>
    <scope>NUCLEOTIDE SEQUENCE [LARGE SCALE GENOMIC DNA]</scope>
    <source>
        <strain evidence="3">cv. HFTH1</strain>
        <tissue evidence="2">Young leaf</tissue>
    </source>
</reference>
<gene>
    <name evidence="2" type="ORF">DVH24_023348</name>
</gene>
<dbReference type="Proteomes" id="UP000290289">
    <property type="component" value="Chromosome 1"/>
</dbReference>
<dbReference type="EMBL" id="RDQH01000327">
    <property type="protein sequence ID" value="RXI09187.1"/>
    <property type="molecule type" value="Genomic_DNA"/>
</dbReference>
<accession>A0A498KNQ6</accession>
<keyword evidence="1" id="KW-0812">Transmembrane</keyword>
<evidence type="ECO:0000313" key="2">
    <source>
        <dbReference type="EMBL" id="RXI09187.1"/>
    </source>
</evidence>
<proteinExistence type="predicted"/>
<evidence type="ECO:0000313" key="3">
    <source>
        <dbReference type="Proteomes" id="UP000290289"/>
    </source>
</evidence>
<keyword evidence="1" id="KW-0472">Membrane</keyword>
<organism evidence="2 3">
    <name type="scientific">Malus domestica</name>
    <name type="common">Apple</name>
    <name type="synonym">Pyrus malus</name>
    <dbReference type="NCBI Taxonomy" id="3750"/>
    <lineage>
        <taxon>Eukaryota</taxon>
        <taxon>Viridiplantae</taxon>
        <taxon>Streptophyta</taxon>
        <taxon>Embryophyta</taxon>
        <taxon>Tracheophyta</taxon>
        <taxon>Spermatophyta</taxon>
        <taxon>Magnoliopsida</taxon>
        <taxon>eudicotyledons</taxon>
        <taxon>Gunneridae</taxon>
        <taxon>Pentapetalae</taxon>
        <taxon>rosids</taxon>
        <taxon>fabids</taxon>
        <taxon>Rosales</taxon>
        <taxon>Rosaceae</taxon>
        <taxon>Amygdaloideae</taxon>
        <taxon>Maleae</taxon>
        <taxon>Malus</taxon>
    </lineage>
</organism>
<comment type="caution">
    <text evidence="2">The sequence shown here is derived from an EMBL/GenBank/DDBJ whole genome shotgun (WGS) entry which is preliminary data.</text>
</comment>
<sequence length="570" mass="64112">MKRKAPFVSFSQRRCLNPLIPSFSATPSLSSIRSSQAQEPTSPTHMGARMPIALQRRRGAETVALGDPAPSGQVLLHNLQSNAMKMFDGMPKRRIKDRMPNFLTLDLMEQFKSDLAINEYISCALRALRAIQMLRFPFEEGGVLRELKIVEALFRQLCQLTETSIKIVSDQLTIVDITLLSPTFPNSLKQGKYSVPLQVMFKYMSSLAATYIISENQRHVCHIFHIDSIVLITALDKHCDIKEFVTWGHFNATCKINLVAALFVSLMTHICLMESELPISISPYCKWLAAEFFKEKREIMIYDCLSITLKIVGKELQSPLQKMSKVVHTFSLIVSDQLDTTFMEKVDYGTPMEVFAICIYECGAIFQQEFSYVVRLFALRKLNLDFSSSKTVQIVGSRDIDTRQLNSCQQWLDDVAMWEISLAGSEVGAVAPKISPFKPITTIFVGTNDAFGMSEGYDLRQFFKTILPGPSKLNGLLNGDAQEYVGDWQHKQEGVGVDTWNELTFNDDHVSNVSRSTVGNELTFVISVYKNGAISVSDTRSAKQFLGVIPFLGIGWLFNVITRIILSHSI</sequence>
<name>A0A498KNQ6_MALDO</name>
<protein>
    <submittedName>
        <fullName evidence="2">Uncharacterized protein</fullName>
    </submittedName>
</protein>
<dbReference type="AlphaFoldDB" id="A0A498KNQ6"/>
<keyword evidence="3" id="KW-1185">Reference proteome</keyword>